<dbReference type="Proteomes" id="UP000656274">
    <property type="component" value="Unassembled WGS sequence"/>
</dbReference>
<evidence type="ECO:0000256" key="5">
    <source>
        <dbReference type="ARBA" id="ARBA00013023"/>
    </source>
</evidence>
<evidence type="ECO:0000256" key="10">
    <source>
        <dbReference type="ARBA" id="ARBA00022741"/>
    </source>
</evidence>
<dbReference type="InterPro" id="IPR018109">
    <property type="entry name" value="Folylpolyglutamate_synth_CS"/>
</dbReference>
<dbReference type="Gene3D" id="3.90.190.20">
    <property type="entry name" value="Mur ligase, C-terminal domain"/>
    <property type="match status" value="1"/>
</dbReference>
<evidence type="ECO:0000256" key="6">
    <source>
        <dbReference type="ARBA" id="ARBA00013025"/>
    </source>
</evidence>
<dbReference type="EC" id="6.3.2.17" evidence="6"/>
<evidence type="ECO:0000256" key="19">
    <source>
        <dbReference type="ARBA" id="ARBA00049035"/>
    </source>
</evidence>
<dbReference type="PIRSF" id="PIRSF001563">
    <property type="entry name" value="Folylpolyglu_synth"/>
    <property type="match status" value="1"/>
</dbReference>
<dbReference type="SUPFAM" id="SSF53623">
    <property type="entry name" value="MurD-like peptide ligases, catalytic domain"/>
    <property type="match status" value="1"/>
</dbReference>
<dbReference type="InterPro" id="IPR004101">
    <property type="entry name" value="Mur_ligase_C"/>
</dbReference>
<evidence type="ECO:0000256" key="9">
    <source>
        <dbReference type="ARBA" id="ARBA00022723"/>
    </source>
</evidence>
<evidence type="ECO:0000313" key="24">
    <source>
        <dbReference type="Proteomes" id="UP000656274"/>
    </source>
</evidence>
<comment type="function">
    <text evidence="1">Functions in two distinct reactions of the de novo folate biosynthetic pathway. Catalyzes the addition of a glutamate residue to dihydropteroate (7,8-dihydropteroate or H2Pte) to form dihydrofolate (7,8-dihydrofolate monoglutamate or H2Pte-Glu). Also catalyzes successive additions of L-glutamate to tetrahydrofolate or 10-formyltetrahydrofolate or 5,10-methylenetetrahydrofolate, leading to folylpolyglutamate derivatives.</text>
</comment>
<feature type="domain" description="Mur ligase C-terminal" evidence="21">
    <location>
        <begin position="279"/>
        <end position="396"/>
    </location>
</feature>
<organism evidence="23 24">
    <name type="scientific">Flavobacterium proteolyticum</name>
    <dbReference type="NCBI Taxonomy" id="2911683"/>
    <lineage>
        <taxon>Bacteria</taxon>
        <taxon>Pseudomonadati</taxon>
        <taxon>Bacteroidota</taxon>
        <taxon>Flavobacteriia</taxon>
        <taxon>Flavobacteriales</taxon>
        <taxon>Flavobacteriaceae</taxon>
        <taxon>Flavobacterium</taxon>
    </lineage>
</organism>
<evidence type="ECO:0000256" key="4">
    <source>
        <dbReference type="ARBA" id="ARBA00008276"/>
    </source>
</evidence>
<name>A0ABR9WRK2_9FLAO</name>
<dbReference type="NCBIfam" id="TIGR01499">
    <property type="entry name" value="folC"/>
    <property type="match status" value="1"/>
</dbReference>
<keyword evidence="10" id="KW-0547">Nucleotide-binding</keyword>
<evidence type="ECO:0000256" key="8">
    <source>
        <dbReference type="ARBA" id="ARBA00022598"/>
    </source>
</evidence>
<dbReference type="EC" id="6.3.2.12" evidence="5"/>
<comment type="catalytic activity">
    <reaction evidence="18">
        <text>10-formyltetrahydrofolyl-(gamma-L-Glu)(n) + L-glutamate + ATP = 10-formyltetrahydrofolyl-(gamma-L-Glu)(n+1) + ADP + phosphate + H(+)</text>
        <dbReference type="Rhea" id="RHEA:51904"/>
        <dbReference type="Rhea" id="RHEA-COMP:13088"/>
        <dbReference type="Rhea" id="RHEA-COMP:14300"/>
        <dbReference type="ChEBI" id="CHEBI:15378"/>
        <dbReference type="ChEBI" id="CHEBI:29985"/>
        <dbReference type="ChEBI" id="CHEBI:30616"/>
        <dbReference type="ChEBI" id="CHEBI:43474"/>
        <dbReference type="ChEBI" id="CHEBI:134413"/>
        <dbReference type="ChEBI" id="CHEBI:456216"/>
        <dbReference type="EC" id="6.3.2.17"/>
    </reaction>
</comment>
<evidence type="ECO:0000259" key="22">
    <source>
        <dbReference type="Pfam" id="PF08245"/>
    </source>
</evidence>
<evidence type="ECO:0000313" key="23">
    <source>
        <dbReference type="EMBL" id="MBE9576560.1"/>
    </source>
</evidence>
<sequence length="404" mass="45192">MTYKETTDWMFSQLPMFQMQGASAYKKDLTNTLLLVERLQHPETKFKSIHVAGTNGKGSTSSMIASILKEAGYKVGLYTSPHLKDFRERIRINGEMISEDFVVDFISENKSFFEANQLSFFEMTVGLAFDYFAKEQVDVAVIEVGMGGRLDSTNVISPLVSVITNIGFDHTQFLGDTLPKIAAEKAGIIKSNIPVVIGEYSEETKLVFTAKAKLENAPIYFAQDNPEVTFECALLGDYQVHNKKTVLQAIELLQSQFDIDEKHIKLGLKNVIQNTGLLGRWQILKQKPFTVCDTAHNSHGLKIVLNQIQKHSFETLHIVLGVVNDKDLDSILPLFPKSAKYYFCKPNVPRGLDAEILKQKAIDFSLFGRVFNSVSEAYDEAINSAKDSDFIYIGGSTFVVAEIV</sequence>
<evidence type="ECO:0000256" key="7">
    <source>
        <dbReference type="ARBA" id="ARBA00019357"/>
    </source>
</evidence>
<protein>
    <recommendedName>
        <fullName evidence="7">Dihydrofolate synthase/folylpolyglutamate synthase</fullName>
        <ecNumber evidence="5">6.3.2.12</ecNumber>
        <ecNumber evidence="6">6.3.2.17</ecNumber>
    </recommendedName>
    <alternativeName>
        <fullName evidence="16">Folylpoly-gamma-glutamate synthetase-dihydrofolate synthetase</fullName>
    </alternativeName>
    <alternativeName>
        <fullName evidence="14">Folylpolyglutamate synthetase</fullName>
    </alternativeName>
    <alternativeName>
        <fullName evidence="15">Tetrahydrofolylpolyglutamate synthase</fullName>
    </alternativeName>
</protein>
<dbReference type="RefSeq" id="WP_194095340.1">
    <property type="nucleotide sequence ID" value="NZ_JADFTZ010000002.1"/>
</dbReference>
<evidence type="ECO:0000256" key="1">
    <source>
        <dbReference type="ARBA" id="ARBA00002714"/>
    </source>
</evidence>
<keyword evidence="9" id="KW-0479">Metal-binding</keyword>
<comment type="caution">
    <text evidence="23">The sequence shown here is derived from an EMBL/GenBank/DDBJ whole genome shotgun (WGS) entry which is preliminary data.</text>
</comment>
<evidence type="ECO:0000256" key="20">
    <source>
        <dbReference type="ARBA" id="ARBA00049161"/>
    </source>
</evidence>
<dbReference type="EMBL" id="JADFTZ010000002">
    <property type="protein sequence ID" value="MBE9576560.1"/>
    <property type="molecule type" value="Genomic_DNA"/>
</dbReference>
<dbReference type="InterPro" id="IPR036565">
    <property type="entry name" value="Mur-like_cat_sf"/>
</dbReference>
<comment type="pathway">
    <text evidence="2">Cofactor biosynthesis; tetrahydrofolate biosynthesis; 7,8-dihydrofolate from 2-amino-4-hydroxy-6-hydroxymethyl-7,8-dihydropteridine diphosphate and 4-aminobenzoate: step 2/2.</text>
</comment>
<evidence type="ECO:0000256" key="15">
    <source>
        <dbReference type="ARBA" id="ARBA00030592"/>
    </source>
</evidence>
<dbReference type="PROSITE" id="PS01012">
    <property type="entry name" value="FOLYLPOLYGLU_SYNT_2"/>
    <property type="match status" value="1"/>
</dbReference>
<dbReference type="InterPro" id="IPR036615">
    <property type="entry name" value="Mur_ligase_C_dom_sf"/>
</dbReference>
<evidence type="ECO:0000259" key="21">
    <source>
        <dbReference type="Pfam" id="PF02875"/>
    </source>
</evidence>
<reference evidence="23 24" key="1">
    <citation type="submission" date="2020-10" db="EMBL/GenBank/DDBJ databases">
        <title>The genome sequence of Flavobacterium aquaticum 1Y8A.</title>
        <authorList>
            <person name="Liu Y."/>
        </authorList>
    </citation>
    <scope>NUCLEOTIDE SEQUENCE [LARGE SCALE GENOMIC DNA]</scope>
    <source>
        <strain evidence="23 24">1Y8A</strain>
    </source>
</reference>
<feature type="domain" description="Mur ligase central" evidence="22">
    <location>
        <begin position="51"/>
        <end position="192"/>
    </location>
</feature>
<dbReference type="PANTHER" id="PTHR11136:SF0">
    <property type="entry name" value="DIHYDROFOLATE SYNTHETASE-RELATED"/>
    <property type="match status" value="1"/>
</dbReference>
<evidence type="ECO:0000256" key="3">
    <source>
        <dbReference type="ARBA" id="ARBA00005150"/>
    </source>
</evidence>
<keyword evidence="12" id="KW-0460">Magnesium</keyword>
<accession>A0ABR9WRK2</accession>
<dbReference type="Pfam" id="PF02875">
    <property type="entry name" value="Mur_ligase_C"/>
    <property type="match status" value="1"/>
</dbReference>
<dbReference type="Pfam" id="PF08245">
    <property type="entry name" value="Mur_ligase_M"/>
    <property type="match status" value="1"/>
</dbReference>
<evidence type="ECO:0000256" key="2">
    <source>
        <dbReference type="ARBA" id="ARBA00004799"/>
    </source>
</evidence>
<dbReference type="InterPro" id="IPR013221">
    <property type="entry name" value="Mur_ligase_cen"/>
</dbReference>
<comment type="similarity">
    <text evidence="4">Belongs to the folylpolyglutamate synthase family.</text>
</comment>
<comment type="catalytic activity">
    <reaction evidence="17">
        <text>(6S)-5,6,7,8-tetrahydrofolyl-(gamma-L-Glu)(n) + L-glutamate + ATP = (6S)-5,6,7,8-tetrahydrofolyl-(gamma-L-Glu)(n+1) + ADP + phosphate + H(+)</text>
        <dbReference type="Rhea" id="RHEA:10580"/>
        <dbReference type="Rhea" id="RHEA-COMP:14738"/>
        <dbReference type="Rhea" id="RHEA-COMP:14740"/>
        <dbReference type="ChEBI" id="CHEBI:15378"/>
        <dbReference type="ChEBI" id="CHEBI:29985"/>
        <dbReference type="ChEBI" id="CHEBI:30616"/>
        <dbReference type="ChEBI" id="CHEBI:43474"/>
        <dbReference type="ChEBI" id="CHEBI:141005"/>
        <dbReference type="ChEBI" id="CHEBI:456216"/>
        <dbReference type="EC" id="6.3.2.17"/>
    </reaction>
</comment>
<dbReference type="PANTHER" id="PTHR11136">
    <property type="entry name" value="FOLYLPOLYGLUTAMATE SYNTHASE-RELATED"/>
    <property type="match status" value="1"/>
</dbReference>
<dbReference type="Gene3D" id="3.40.1190.10">
    <property type="entry name" value="Mur-like, catalytic domain"/>
    <property type="match status" value="1"/>
</dbReference>
<keyword evidence="13" id="KW-0289">Folate biosynthesis</keyword>
<evidence type="ECO:0000256" key="12">
    <source>
        <dbReference type="ARBA" id="ARBA00022842"/>
    </source>
</evidence>
<comment type="catalytic activity">
    <reaction evidence="19">
        <text>(6R)-5,10-methylenetetrahydrofolyl-(gamma-L-Glu)(n) + L-glutamate + ATP = (6R)-5,10-methylenetetrahydrofolyl-(gamma-L-Glu)(n+1) + ADP + phosphate + H(+)</text>
        <dbReference type="Rhea" id="RHEA:51912"/>
        <dbReference type="Rhea" id="RHEA-COMP:13257"/>
        <dbReference type="Rhea" id="RHEA-COMP:13258"/>
        <dbReference type="ChEBI" id="CHEBI:15378"/>
        <dbReference type="ChEBI" id="CHEBI:29985"/>
        <dbReference type="ChEBI" id="CHEBI:30616"/>
        <dbReference type="ChEBI" id="CHEBI:43474"/>
        <dbReference type="ChEBI" id="CHEBI:136572"/>
        <dbReference type="ChEBI" id="CHEBI:456216"/>
        <dbReference type="EC" id="6.3.2.17"/>
    </reaction>
</comment>
<proteinExistence type="inferred from homology"/>
<evidence type="ECO:0000256" key="13">
    <source>
        <dbReference type="ARBA" id="ARBA00022909"/>
    </source>
</evidence>
<comment type="catalytic activity">
    <reaction evidence="20">
        <text>7,8-dihydropteroate + L-glutamate + ATP = 7,8-dihydrofolate + ADP + phosphate + H(+)</text>
        <dbReference type="Rhea" id="RHEA:23584"/>
        <dbReference type="ChEBI" id="CHEBI:15378"/>
        <dbReference type="ChEBI" id="CHEBI:17839"/>
        <dbReference type="ChEBI" id="CHEBI:29985"/>
        <dbReference type="ChEBI" id="CHEBI:30616"/>
        <dbReference type="ChEBI" id="CHEBI:43474"/>
        <dbReference type="ChEBI" id="CHEBI:57451"/>
        <dbReference type="ChEBI" id="CHEBI:456216"/>
        <dbReference type="EC" id="6.3.2.12"/>
    </reaction>
</comment>
<comment type="pathway">
    <text evidence="3">Cofactor biosynthesis; tetrahydrofolylpolyglutamate biosynthesis.</text>
</comment>
<dbReference type="SUPFAM" id="SSF53244">
    <property type="entry name" value="MurD-like peptide ligases, peptide-binding domain"/>
    <property type="match status" value="1"/>
</dbReference>
<gene>
    <name evidence="23" type="ORF">IM755_07520</name>
</gene>
<dbReference type="PROSITE" id="PS01011">
    <property type="entry name" value="FOLYLPOLYGLU_SYNT_1"/>
    <property type="match status" value="1"/>
</dbReference>
<evidence type="ECO:0000256" key="17">
    <source>
        <dbReference type="ARBA" id="ARBA00047493"/>
    </source>
</evidence>
<evidence type="ECO:0000256" key="16">
    <source>
        <dbReference type="ARBA" id="ARBA00032510"/>
    </source>
</evidence>
<evidence type="ECO:0000256" key="18">
    <source>
        <dbReference type="ARBA" id="ARBA00047808"/>
    </source>
</evidence>
<keyword evidence="24" id="KW-1185">Reference proteome</keyword>
<keyword evidence="8" id="KW-0436">Ligase</keyword>
<dbReference type="InterPro" id="IPR001645">
    <property type="entry name" value="Folylpolyglutamate_synth"/>
</dbReference>
<evidence type="ECO:0000256" key="14">
    <source>
        <dbReference type="ARBA" id="ARBA00030048"/>
    </source>
</evidence>
<evidence type="ECO:0000256" key="11">
    <source>
        <dbReference type="ARBA" id="ARBA00022840"/>
    </source>
</evidence>
<keyword evidence="11" id="KW-0067">ATP-binding</keyword>